<accession>A0A917LWE9</accession>
<dbReference type="RefSeq" id="WP_188453366.1">
    <property type="nucleotide sequence ID" value="NZ_BMFR01000001.1"/>
</dbReference>
<proteinExistence type="predicted"/>
<evidence type="ECO:0000313" key="1">
    <source>
        <dbReference type="EMBL" id="GGG61273.1"/>
    </source>
</evidence>
<dbReference type="InterPro" id="IPR012337">
    <property type="entry name" value="RNaseH-like_sf"/>
</dbReference>
<protein>
    <submittedName>
        <fullName evidence="1">Uncharacterized protein</fullName>
    </submittedName>
</protein>
<name>A0A917LWE9_9BACI</name>
<dbReference type="EMBL" id="BMFR01000001">
    <property type="protein sequence ID" value="GGG61273.1"/>
    <property type="molecule type" value="Genomic_DNA"/>
</dbReference>
<evidence type="ECO:0000313" key="2">
    <source>
        <dbReference type="Proteomes" id="UP000622860"/>
    </source>
</evidence>
<sequence>MERIRFKGNVKRAGQKLNFWGEHEKNIPKEIKNEVYKQYFSNDTLYVYCDASLKMGIGEMSAACSYICNGNIIVENQLIYPARECYDNNMFCEIKAVVFALNNFKKYLQRSCKNVIIFSDLKDIQKYLKRELSFRRNTFLQKLQIDMIRLYKEKEMNNTDVSISVKYLEQKKHNPFAKSAHNAARKILNK</sequence>
<comment type="caution">
    <text evidence="1">The sequence shown here is derived from an EMBL/GenBank/DDBJ whole genome shotgun (WGS) entry which is preliminary data.</text>
</comment>
<organism evidence="1 2">
    <name type="scientific">Virgibacillus oceani</name>
    <dbReference type="NCBI Taxonomy" id="1479511"/>
    <lineage>
        <taxon>Bacteria</taxon>
        <taxon>Bacillati</taxon>
        <taxon>Bacillota</taxon>
        <taxon>Bacilli</taxon>
        <taxon>Bacillales</taxon>
        <taxon>Bacillaceae</taxon>
        <taxon>Virgibacillus</taxon>
    </lineage>
</organism>
<keyword evidence="2" id="KW-1185">Reference proteome</keyword>
<dbReference type="Gene3D" id="3.30.420.10">
    <property type="entry name" value="Ribonuclease H-like superfamily/Ribonuclease H"/>
    <property type="match status" value="1"/>
</dbReference>
<reference evidence="1" key="1">
    <citation type="journal article" date="2014" name="Int. J. Syst. Evol. Microbiol.">
        <title>Complete genome sequence of Corynebacterium casei LMG S-19264T (=DSM 44701T), isolated from a smear-ripened cheese.</title>
        <authorList>
            <consortium name="US DOE Joint Genome Institute (JGI-PGF)"/>
            <person name="Walter F."/>
            <person name="Albersmeier A."/>
            <person name="Kalinowski J."/>
            <person name="Ruckert C."/>
        </authorList>
    </citation>
    <scope>NUCLEOTIDE SEQUENCE</scope>
    <source>
        <strain evidence="1">CGMCC 1.12754</strain>
    </source>
</reference>
<dbReference type="Proteomes" id="UP000622860">
    <property type="component" value="Unassembled WGS sequence"/>
</dbReference>
<dbReference type="GO" id="GO:0003676">
    <property type="term" value="F:nucleic acid binding"/>
    <property type="evidence" value="ECO:0007669"/>
    <property type="project" value="InterPro"/>
</dbReference>
<dbReference type="InterPro" id="IPR036397">
    <property type="entry name" value="RNaseH_sf"/>
</dbReference>
<dbReference type="SUPFAM" id="SSF53098">
    <property type="entry name" value="Ribonuclease H-like"/>
    <property type="match status" value="1"/>
</dbReference>
<reference evidence="1" key="2">
    <citation type="submission" date="2020-09" db="EMBL/GenBank/DDBJ databases">
        <authorList>
            <person name="Sun Q."/>
            <person name="Zhou Y."/>
        </authorList>
    </citation>
    <scope>NUCLEOTIDE SEQUENCE</scope>
    <source>
        <strain evidence="1">CGMCC 1.12754</strain>
    </source>
</reference>
<gene>
    <name evidence="1" type="ORF">GCM10011398_00700</name>
</gene>
<dbReference type="AlphaFoldDB" id="A0A917LWE9"/>